<name>A0A178MGU5_9CHLR</name>
<dbReference type="PANTHER" id="PTHR43409">
    <property type="entry name" value="ANAEROBIC MAGNESIUM-PROTOPORPHYRIN IX MONOMETHYL ESTER CYCLASE-RELATED"/>
    <property type="match status" value="1"/>
</dbReference>
<dbReference type="InterPro" id="IPR051198">
    <property type="entry name" value="BchE-like"/>
</dbReference>
<evidence type="ECO:0000256" key="2">
    <source>
        <dbReference type="ARBA" id="ARBA00022691"/>
    </source>
</evidence>
<gene>
    <name evidence="6" type="ORF">A6A03_00315</name>
</gene>
<evidence type="ECO:0008006" key="8">
    <source>
        <dbReference type="Google" id="ProtNLM"/>
    </source>
</evidence>
<dbReference type="GO" id="GO:0051536">
    <property type="term" value="F:iron-sulfur cluster binding"/>
    <property type="evidence" value="ECO:0007669"/>
    <property type="project" value="UniProtKB-KW"/>
</dbReference>
<proteinExistence type="predicted"/>
<dbReference type="RefSeq" id="WP_066784079.1">
    <property type="nucleotide sequence ID" value="NZ_LWQS01000038.1"/>
</dbReference>
<dbReference type="GO" id="GO:0046872">
    <property type="term" value="F:metal ion binding"/>
    <property type="evidence" value="ECO:0007669"/>
    <property type="project" value="UniProtKB-KW"/>
</dbReference>
<evidence type="ECO:0000256" key="4">
    <source>
        <dbReference type="ARBA" id="ARBA00023004"/>
    </source>
</evidence>
<keyword evidence="2" id="KW-0949">S-adenosyl-L-methionine</keyword>
<organism evidence="6 7">
    <name type="scientific">Chloroflexus islandicus</name>
    <dbReference type="NCBI Taxonomy" id="1707952"/>
    <lineage>
        <taxon>Bacteria</taxon>
        <taxon>Bacillati</taxon>
        <taxon>Chloroflexota</taxon>
        <taxon>Chloroflexia</taxon>
        <taxon>Chloroflexales</taxon>
        <taxon>Chloroflexineae</taxon>
        <taxon>Chloroflexaceae</taxon>
        <taxon>Chloroflexus</taxon>
    </lineage>
</organism>
<dbReference type="InterPro" id="IPR058240">
    <property type="entry name" value="rSAM_sf"/>
</dbReference>
<sequence>MKIAIIALPTKDDNHLPPLTMAYTAAVLEQRRAIVRIFDRALDPLGGWEDIQRRLQTFQPQRVIIAGEDSHAIEQAVSHIHQTYPDILPLFAHRSGSEALAATASLLAWLNGVNTLPAQTGEELPYPARHLLSLEHYELRAPGGEVQTPVVIGWRMHNQWQLRPPRQICHEIRALVEEVGIRHLLFCEPELTIHEQWLDEFLDQLINAHFNIKWQAAVALDRLREDRIRQLAQAGCEAITFTLAATSVFDSASSREQARKLIAYAREQGIYTHATVLLEPPYESIARLVDVAATFGLDDVSFKLMQTLRVGDEEQQIQRFARQRYQEGRTRQRLIDRFGPALGGLLWQLRVEHLADDE</sequence>
<evidence type="ECO:0000256" key="5">
    <source>
        <dbReference type="ARBA" id="ARBA00023014"/>
    </source>
</evidence>
<dbReference type="PANTHER" id="PTHR43409:SF16">
    <property type="entry name" value="SLR0320 PROTEIN"/>
    <property type="match status" value="1"/>
</dbReference>
<reference evidence="6 7" key="1">
    <citation type="submission" date="2016-04" db="EMBL/GenBank/DDBJ databases">
        <title>Chloroflexus islandicus sp. nov., a thermophilic filamentous anoxygenic phototrophic bacterium from geyser Strokkur (Iceland).</title>
        <authorList>
            <person name="Gaisin V.A."/>
            <person name="Kalashnikov A.M."/>
            <person name="Sukhacheva M.V."/>
            <person name="Grouzdev D.S."/>
            <person name="Ivanov T.M."/>
            <person name="Kuznetsov B."/>
            <person name="Gorlenko V.M."/>
        </authorList>
    </citation>
    <scope>NUCLEOTIDE SEQUENCE [LARGE SCALE GENOMIC DNA]</scope>
    <source>
        <strain evidence="7">isl-2</strain>
    </source>
</reference>
<dbReference type="STRING" id="1707952.A6A03_00315"/>
<comment type="cofactor">
    <cofactor evidence="1">
        <name>[4Fe-4S] cluster</name>
        <dbReference type="ChEBI" id="CHEBI:49883"/>
    </cofactor>
</comment>
<keyword evidence="5" id="KW-0411">Iron-sulfur</keyword>
<evidence type="ECO:0000256" key="1">
    <source>
        <dbReference type="ARBA" id="ARBA00001966"/>
    </source>
</evidence>
<keyword evidence="4" id="KW-0408">Iron</keyword>
<dbReference type="SUPFAM" id="SSF102114">
    <property type="entry name" value="Radical SAM enzymes"/>
    <property type="match status" value="1"/>
</dbReference>
<keyword evidence="3" id="KW-0479">Metal-binding</keyword>
<evidence type="ECO:0000313" key="6">
    <source>
        <dbReference type="EMBL" id="OAN47224.1"/>
    </source>
</evidence>
<accession>A0A178MGU5</accession>
<evidence type="ECO:0000313" key="7">
    <source>
        <dbReference type="Proteomes" id="UP000078287"/>
    </source>
</evidence>
<dbReference type="GO" id="GO:0005829">
    <property type="term" value="C:cytosol"/>
    <property type="evidence" value="ECO:0007669"/>
    <property type="project" value="TreeGrafter"/>
</dbReference>
<protein>
    <recommendedName>
        <fullName evidence="8">Radical SAM protein</fullName>
    </recommendedName>
</protein>
<dbReference type="OrthoDB" id="147658at2"/>
<evidence type="ECO:0000256" key="3">
    <source>
        <dbReference type="ARBA" id="ARBA00022723"/>
    </source>
</evidence>
<dbReference type="EMBL" id="LWQS01000038">
    <property type="protein sequence ID" value="OAN47224.1"/>
    <property type="molecule type" value="Genomic_DNA"/>
</dbReference>
<dbReference type="AlphaFoldDB" id="A0A178MGU5"/>
<comment type="caution">
    <text evidence="6">The sequence shown here is derived from an EMBL/GenBank/DDBJ whole genome shotgun (WGS) entry which is preliminary data.</text>
</comment>
<dbReference type="Proteomes" id="UP000078287">
    <property type="component" value="Unassembled WGS sequence"/>
</dbReference>
<keyword evidence="7" id="KW-1185">Reference proteome</keyword>